<evidence type="ECO:0000313" key="6">
    <source>
        <dbReference type="EMBL" id="SUZ60045.1"/>
    </source>
</evidence>
<gene>
    <name evidence="6" type="ORF">METZ01_LOCUS12899</name>
</gene>
<keyword evidence="3" id="KW-0812">Transmembrane</keyword>
<feature type="non-terminal residue" evidence="6">
    <location>
        <position position="1"/>
    </location>
</feature>
<keyword evidence="2" id="KW-0488">Methylation</keyword>
<dbReference type="Gene3D" id="3.55.40.10">
    <property type="entry name" value="minor pseudopilin epsh domain"/>
    <property type="match status" value="1"/>
</dbReference>
<dbReference type="InterPro" id="IPR002416">
    <property type="entry name" value="T2SS_protein-GspH"/>
</dbReference>
<evidence type="ECO:0000256" key="2">
    <source>
        <dbReference type="ARBA" id="ARBA00022481"/>
    </source>
</evidence>
<dbReference type="AlphaFoldDB" id="A0A381NZI0"/>
<name>A0A381NZI0_9ZZZZ</name>
<organism evidence="6">
    <name type="scientific">marine metagenome</name>
    <dbReference type="NCBI Taxonomy" id="408172"/>
    <lineage>
        <taxon>unclassified sequences</taxon>
        <taxon>metagenomes</taxon>
        <taxon>ecological metagenomes</taxon>
    </lineage>
</organism>
<evidence type="ECO:0000256" key="4">
    <source>
        <dbReference type="ARBA" id="ARBA00022989"/>
    </source>
</evidence>
<dbReference type="GO" id="GO:0016020">
    <property type="term" value="C:membrane"/>
    <property type="evidence" value="ECO:0007669"/>
    <property type="project" value="UniProtKB-SubCell"/>
</dbReference>
<proteinExistence type="predicted"/>
<dbReference type="GO" id="GO:0015627">
    <property type="term" value="C:type II protein secretion system complex"/>
    <property type="evidence" value="ECO:0007669"/>
    <property type="project" value="InterPro"/>
</dbReference>
<reference evidence="6" key="1">
    <citation type="submission" date="2018-05" db="EMBL/GenBank/DDBJ databases">
        <authorList>
            <person name="Lanie J.A."/>
            <person name="Ng W.-L."/>
            <person name="Kazmierczak K.M."/>
            <person name="Andrzejewski T.M."/>
            <person name="Davidsen T.M."/>
            <person name="Wayne K.J."/>
            <person name="Tettelin H."/>
            <person name="Glass J.I."/>
            <person name="Rusch D."/>
            <person name="Podicherti R."/>
            <person name="Tsui H.-C.T."/>
            <person name="Winkler M.E."/>
        </authorList>
    </citation>
    <scope>NUCLEOTIDE SEQUENCE</scope>
</reference>
<evidence type="ECO:0000256" key="3">
    <source>
        <dbReference type="ARBA" id="ARBA00022692"/>
    </source>
</evidence>
<keyword evidence="5" id="KW-0472">Membrane</keyword>
<comment type="subcellular location">
    <subcellularLocation>
        <location evidence="1">Membrane</location>
        <topology evidence="1">Single-pass membrane protein</topology>
    </subcellularLocation>
</comment>
<dbReference type="PRINTS" id="PR00885">
    <property type="entry name" value="BCTERIALGSPH"/>
</dbReference>
<sequence>VALIGIISSVIILSIDLLRNDEDLRQESQRIISLLKIAQDEAVIQSKDLGINLELHGYHFVEYEPFLNQWNKIQNDNLLGSYQLSKNYEFMLFIEGTEINLSNPEKKKEKRDVFDMFTPAQNAPHIMILSSGYNSPFEIIISSYPENKNLKIQGLPNGSFKIDDEVI</sequence>
<dbReference type="GO" id="GO:0015628">
    <property type="term" value="P:protein secretion by the type II secretion system"/>
    <property type="evidence" value="ECO:0007669"/>
    <property type="project" value="InterPro"/>
</dbReference>
<keyword evidence="4" id="KW-1133">Transmembrane helix</keyword>
<dbReference type="EMBL" id="UINC01000715">
    <property type="protein sequence ID" value="SUZ60045.1"/>
    <property type="molecule type" value="Genomic_DNA"/>
</dbReference>
<protein>
    <recommendedName>
        <fullName evidence="7">General secretion pathway GspH domain-containing protein</fullName>
    </recommendedName>
</protein>
<evidence type="ECO:0008006" key="7">
    <source>
        <dbReference type="Google" id="ProtNLM"/>
    </source>
</evidence>
<evidence type="ECO:0000256" key="1">
    <source>
        <dbReference type="ARBA" id="ARBA00004167"/>
    </source>
</evidence>
<evidence type="ECO:0000256" key="5">
    <source>
        <dbReference type="ARBA" id="ARBA00023136"/>
    </source>
</evidence>
<accession>A0A381NZI0</accession>